<proteinExistence type="predicted"/>
<evidence type="ECO:0000313" key="2">
    <source>
        <dbReference type="EMBL" id="MPC55091.1"/>
    </source>
</evidence>
<accession>A0A5B7G551</accession>
<feature type="compositionally biased region" description="Polar residues" evidence="1">
    <location>
        <begin position="61"/>
        <end position="74"/>
    </location>
</feature>
<dbReference type="EMBL" id="VSRR010012879">
    <property type="protein sequence ID" value="MPC55091.1"/>
    <property type="molecule type" value="Genomic_DNA"/>
</dbReference>
<comment type="caution">
    <text evidence="2">The sequence shown here is derived from an EMBL/GenBank/DDBJ whole genome shotgun (WGS) entry which is preliminary data.</text>
</comment>
<organism evidence="2 3">
    <name type="scientific">Portunus trituberculatus</name>
    <name type="common">Swimming crab</name>
    <name type="synonym">Neptunus trituberculatus</name>
    <dbReference type="NCBI Taxonomy" id="210409"/>
    <lineage>
        <taxon>Eukaryota</taxon>
        <taxon>Metazoa</taxon>
        <taxon>Ecdysozoa</taxon>
        <taxon>Arthropoda</taxon>
        <taxon>Crustacea</taxon>
        <taxon>Multicrustacea</taxon>
        <taxon>Malacostraca</taxon>
        <taxon>Eumalacostraca</taxon>
        <taxon>Eucarida</taxon>
        <taxon>Decapoda</taxon>
        <taxon>Pleocyemata</taxon>
        <taxon>Brachyura</taxon>
        <taxon>Eubrachyura</taxon>
        <taxon>Portunoidea</taxon>
        <taxon>Portunidae</taxon>
        <taxon>Portuninae</taxon>
        <taxon>Portunus</taxon>
    </lineage>
</organism>
<evidence type="ECO:0000256" key="1">
    <source>
        <dbReference type="SAM" id="MobiDB-lite"/>
    </source>
</evidence>
<feature type="region of interest" description="Disordered" evidence="1">
    <location>
        <begin position="34"/>
        <end position="74"/>
    </location>
</feature>
<gene>
    <name evidence="2" type="ORF">E2C01_049024</name>
</gene>
<name>A0A5B7G551_PORTR</name>
<dbReference type="AlphaFoldDB" id="A0A5B7G551"/>
<sequence length="153" mass="16280">MRHDCIDYKVATVEGRSVPPLGFRFMRERLAASRPRPGPLAKLSPSCLGGKGPAGPRRSAITKTQPESAGSFRWQSEPSLSLTRLAAAAAAASVSRLMGVCLGAKAGRDVDGGWVVPRAGTSLRFLQRDVGKELEDTGDWITRRMTAIGSSEG</sequence>
<protein>
    <submittedName>
        <fullName evidence="2">Uncharacterized protein</fullName>
    </submittedName>
</protein>
<dbReference type="Proteomes" id="UP000324222">
    <property type="component" value="Unassembled WGS sequence"/>
</dbReference>
<keyword evidence="3" id="KW-1185">Reference proteome</keyword>
<evidence type="ECO:0000313" key="3">
    <source>
        <dbReference type="Proteomes" id="UP000324222"/>
    </source>
</evidence>
<reference evidence="2 3" key="1">
    <citation type="submission" date="2019-05" db="EMBL/GenBank/DDBJ databases">
        <title>Another draft genome of Portunus trituberculatus and its Hox gene families provides insights of decapod evolution.</title>
        <authorList>
            <person name="Jeong J.-H."/>
            <person name="Song I."/>
            <person name="Kim S."/>
            <person name="Choi T."/>
            <person name="Kim D."/>
            <person name="Ryu S."/>
            <person name="Kim W."/>
        </authorList>
    </citation>
    <scope>NUCLEOTIDE SEQUENCE [LARGE SCALE GENOMIC DNA]</scope>
    <source>
        <tissue evidence="2">Muscle</tissue>
    </source>
</reference>